<dbReference type="EMBL" id="MU032347">
    <property type="protein sequence ID" value="KAF3766474.1"/>
    <property type="molecule type" value="Genomic_DNA"/>
</dbReference>
<evidence type="ECO:0000256" key="1">
    <source>
        <dbReference type="SAM" id="MobiDB-lite"/>
    </source>
</evidence>
<organism evidence="2 3">
    <name type="scientific">Cryphonectria parasitica (strain ATCC 38755 / EP155)</name>
    <dbReference type="NCBI Taxonomy" id="660469"/>
    <lineage>
        <taxon>Eukaryota</taxon>
        <taxon>Fungi</taxon>
        <taxon>Dikarya</taxon>
        <taxon>Ascomycota</taxon>
        <taxon>Pezizomycotina</taxon>
        <taxon>Sordariomycetes</taxon>
        <taxon>Sordariomycetidae</taxon>
        <taxon>Diaporthales</taxon>
        <taxon>Cryphonectriaceae</taxon>
        <taxon>Cryphonectria-Endothia species complex</taxon>
        <taxon>Cryphonectria</taxon>
    </lineage>
</organism>
<gene>
    <name evidence="2" type="ORF">M406DRAFT_356353</name>
</gene>
<protein>
    <submittedName>
        <fullName evidence="2">Uncharacterized protein</fullName>
    </submittedName>
</protein>
<evidence type="ECO:0000313" key="2">
    <source>
        <dbReference type="EMBL" id="KAF3766474.1"/>
    </source>
</evidence>
<name>A0A9P5CPH0_CRYP1</name>
<dbReference type="Proteomes" id="UP000803844">
    <property type="component" value="Unassembled WGS sequence"/>
</dbReference>
<feature type="region of interest" description="Disordered" evidence="1">
    <location>
        <begin position="43"/>
        <end position="64"/>
    </location>
</feature>
<dbReference type="RefSeq" id="XP_040777435.1">
    <property type="nucleotide sequence ID" value="XM_040923423.1"/>
</dbReference>
<dbReference type="AlphaFoldDB" id="A0A9P5CPH0"/>
<feature type="compositionally biased region" description="Basic residues" evidence="1">
    <location>
        <begin position="51"/>
        <end position="64"/>
    </location>
</feature>
<evidence type="ECO:0000313" key="3">
    <source>
        <dbReference type="Proteomes" id="UP000803844"/>
    </source>
</evidence>
<reference evidence="2" key="1">
    <citation type="journal article" date="2020" name="Phytopathology">
        <title>Genome sequence of the chestnut blight fungus Cryphonectria parasitica EP155: A fundamental resource for an archetypical invasive plant pathogen.</title>
        <authorList>
            <person name="Crouch J.A."/>
            <person name="Dawe A."/>
            <person name="Aerts A."/>
            <person name="Barry K."/>
            <person name="Churchill A.C.L."/>
            <person name="Grimwood J."/>
            <person name="Hillman B."/>
            <person name="Milgroom M.G."/>
            <person name="Pangilinan J."/>
            <person name="Smith M."/>
            <person name="Salamov A."/>
            <person name="Schmutz J."/>
            <person name="Yadav J."/>
            <person name="Grigoriev I.V."/>
            <person name="Nuss D."/>
        </authorList>
    </citation>
    <scope>NUCLEOTIDE SEQUENCE</scope>
    <source>
        <strain evidence="2">EP155</strain>
    </source>
</reference>
<dbReference type="GeneID" id="63840552"/>
<keyword evidence="3" id="KW-1185">Reference proteome</keyword>
<comment type="caution">
    <text evidence="2">The sequence shown here is derived from an EMBL/GenBank/DDBJ whole genome shotgun (WGS) entry which is preliminary data.</text>
</comment>
<proteinExistence type="predicted"/>
<sequence>MANERFATELVVRLGLGKAGLRRALLSALAAADLQQAEQTRGAVTGPFSARSHHQARRKHGARRRSRSSWESIIAAMVVLGIDKLALLLPMRAGGLVAEQVHGVAHVSDGGPPLHLLKLLGSLLLVLLELGGSGGRIAGLNTLVVVLL</sequence>
<accession>A0A9P5CPH0</accession>